<evidence type="ECO:0000256" key="1">
    <source>
        <dbReference type="SAM" id="Phobius"/>
    </source>
</evidence>
<dbReference type="RefSeq" id="WP_203707980.1">
    <property type="nucleotide sequence ID" value="NZ_BAAALU010000006.1"/>
</dbReference>
<dbReference type="InterPro" id="IPR035919">
    <property type="entry name" value="EAL_sf"/>
</dbReference>
<dbReference type="InterPro" id="IPR043128">
    <property type="entry name" value="Rev_trsase/Diguanyl_cyclase"/>
</dbReference>
<dbReference type="PANTHER" id="PTHR44757">
    <property type="entry name" value="DIGUANYLATE CYCLASE DGCP"/>
    <property type="match status" value="1"/>
</dbReference>
<dbReference type="InterPro" id="IPR029787">
    <property type="entry name" value="Nucleotide_cyclase"/>
</dbReference>
<dbReference type="InterPro" id="IPR001633">
    <property type="entry name" value="EAL_dom"/>
</dbReference>
<dbReference type="SMART" id="SM00267">
    <property type="entry name" value="GGDEF"/>
    <property type="match status" value="1"/>
</dbReference>
<keyword evidence="1" id="KW-0472">Membrane</keyword>
<dbReference type="NCBIfam" id="TIGR00254">
    <property type="entry name" value="GGDEF"/>
    <property type="match status" value="1"/>
</dbReference>
<dbReference type="SUPFAM" id="SSF55073">
    <property type="entry name" value="Nucleotide cyclase"/>
    <property type="match status" value="1"/>
</dbReference>
<evidence type="ECO:0000259" key="3">
    <source>
        <dbReference type="PROSITE" id="PS50887"/>
    </source>
</evidence>
<dbReference type="SUPFAM" id="SSF141868">
    <property type="entry name" value="EAL domain-like"/>
    <property type="match status" value="1"/>
</dbReference>
<feature type="transmembrane region" description="Helical" evidence="1">
    <location>
        <begin position="147"/>
        <end position="166"/>
    </location>
</feature>
<sequence>MWARQRGSFIAFNVITLAAALAVLLTHLGDAAANAGSAAFWVMVVLAVLAGTQAFAAEIGPERIRVTIAPTVCFSFAILLTWGLWPAAATQAVACGVIAWRLRRTLFEAAVAAARYTLALGAASAILWLGEPDPFRDNTGSSLATDALSVVAAGLAWLAVYGVLFLGTRLGEGLPWRRALVVVRDQVLFNSALLVLSPVLALAARINVAFLPLAIIPLIAVQRLAQLSSQRENIARQDPLTGLANRTGLRAVYDRLVVGPPTRLGAAEPARPSLIILDLDRFKQVNDALGHDIGDQLLVAVAGRLPRVDPRVGVTARLGGDEFAILARADDPQALAQEVARGLNQPVYLEGLRVDVTASVGVATDEGEGFNALLRHADVAMYEAKQRGDTIATYDVRSDRASPAQLRLLADFRRALEVDDVDRLRAHYQPQVSLSTGRIEAVEALLRWNHPQMGPVNPEDIVSLAEHTPVMVMLTRRMIDRVTAQVAAWNAAGVSLRASLNVSTRDLYSEELIDHLAERIAHHDIPPGQLQIELTESAILADVRRAQAPLRRIADLGVTICLDDFGTGYSSLQHLRRLPISEIKIDKSFIAGMAHNRDDAAIVRSTIELARSLHIRTVAEGVEDDITHKLLAKARCDLAQGWHTARAMPGDQLPAWLAEHDDDGRAA</sequence>
<dbReference type="InterPro" id="IPR052155">
    <property type="entry name" value="Biofilm_reg_signaling"/>
</dbReference>
<dbReference type="PANTHER" id="PTHR44757:SF2">
    <property type="entry name" value="BIOFILM ARCHITECTURE MAINTENANCE PROTEIN MBAA"/>
    <property type="match status" value="1"/>
</dbReference>
<evidence type="ECO:0000313" key="5">
    <source>
        <dbReference type="Proteomes" id="UP000624325"/>
    </source>
</evidence>
<dbReference type="EMBL" id="BONC01000091">
    <property type="protein sequence ID" value="GIF61165.1"/>
    <property type="molecule type" value="Genomic_DNA"/>
</dbReference>
<evidence type="ECO:0000259" key="2">
    <source>
        <dbReference type="PROSITE" id="PS50883"/>
    </source>
</evidence>
<dbReference type="Pfam" id="PF00990">
    <property type="entry name" value="GGDEF"/>
    <property type="match status" value="1"/>
</dbReference>
<organism evidence="4 5">
    <name type="scientific">Asanoa iriomotensis</name>
    <dbReference type="NCBI Taxonomy" id="234613"/>
    <lineage>
        <taxon>Bacteria</taxon>
        <taxon>Bacillati</taxon>
        <taxon>Actinomycetota</taxon>
        <taxon>Actinomycetes</taxon>
        <taxon>Micromonosporales</taxon>
        <taxon>Micromonosporaceae</taxon>
        <taxon>Asanoa</taxon>
    </lineage>
</organism>
<feature type="transmembrane region" description="Helical" evidence="1">
    <location>
        <begin position="6"/>
        <end position="26"/>
    </location>
</feature>
<accession>A0ABQ4CFS3</accession>
<dbReference type="Pfam" id="PF00563">
    <property type="entry name" value="EAL"/>
    <property type="match status" value="1"/>
</dbReference>
<evidence type="ECO:0000313" key="4">
    <source>
        <dbReference type="EMBL" id="GIF61165.1"/>
    </source>
</evidence>
<dbReference type="Gene3D" id="3.20.20.450">
    <property type="entry name" value="EAL domain"/>
    <property type="match status" value="1"/>
</dbReference>
<dbReference type="PROSITE" id="PS50883">
    <property type="entry name" value="EAL"/>
    <property type="match status" value="1"/>
</dbReference>
<dbReference type="CDD" id="cd01948">
    <property type="entry name" value="EAL"/>
    <property type="match status" value="1"/>
</dbReference>
<keyword evidence="1" id="KW-0812">Transmembrane</keyword>
<feature type="domain" description="EAL" evidence="2">
    <location>
        <begin position="405"/>
        <end position="661"/>
    </location>
</feature>
<proteinExistence type="predicted"/>
<keyword evidence="5" id="KW-1185">Reference proteome</keyword>
<feature type="transmembrane region" description="Helical" evidence="1">
    <location>
        <begin position="187"/>
        <end position="220"/>
    </location>
</feature>
<dbReference type="Gene3D" id="3.30.70.270">
    <property type="match status" value="1"/>
</dbReference>
<dbReference type="SMART" id="SM00052">
    <property type="entry name" value="EAL"/>
    <property type="match status" value="1"/>
</dbReference>
<keyword evidence="1" id="KW-1133">Transmembrane helix</keyword>
<dbReference type="InterPro" id="IPR000160">
    <property type="entry name" value="GGDEF_dom"/>
</dbReference>
<dbReference type="PROSITE" id="PS50887">
    <property type="entry name" value="GGDEF"/>
    <property type="match status" value="1"/>
</dbReference>
<feature type="transmembrane region" description="Helical" evidence="1">
    <location>
        <begin position="38"/>
        <end position="56"/>
    </location>
</feature>
<reference evidence="4 5" key="1">
    <citation type="submission" date="2021-01" db="EMBL/GenBank/DDBJ databases">
        <title>Whole genome shotgun sequence of Asanoa iriomotensis NBRC 100142.</title>
        <authorList>
            <person name="Komaki H."/>
            <person name="Tamura T."/>
        </authorList>
    </citation>
    <scope>NUCLEOTIDE SEQUENCE [LARGE SCALE GENOMIC DNA]</scope>
    <source>
        <strain evidence="4 5">NBRC 100142</strain>
    </source>
</reference>
<feature type="transmembrane region" description="Helical" evidence="1">
    <location>
        <begin position="106"/>
        <end position="127"/>
    </location>
</feature>
<dbReference type="CDD" id="cd01949">
    <property type="entry name" value="GGDEF"/>
    <property type="match status" value="1"/>
</dbReference>
<comment type="caution">
    <text evidence="4">The sequence shown here is derived from an EMBL/GenBank/DDBJ whole genome shotgun (WGS) entry which is preliminary data.</text>
</comment>
<dbReference type="Proteomes" id="UP000624325">
    <property type="component" value="Unassembled WGS sequence"/>
</dbReference>
<feature type="domain" description="GGDEF" evidence="3">
    <location>
        <begin position="270"/>
        <end position="396"/>
    </location>
</feature>
<name>A0ABQ4CFS3_9ACTN</name>
<gene>
    <name evidence="4" type="ORF">Air01nite_72600</name>
</gene>
<protein>
    <submittedName>
        <fullName evidence="4">GGDEF-domain containing protein</fullName>
    </submittedName>
</protein>